<keyword evidence="3" id="KW-1185">Reference proteome</keyword>
<feature type="region of interest" description="Disordered" evidence="1">
    <location>
        <begin position="1"/>
        <end position="69"/>
    </location>
</feature>
<proteinExistence type="predicted"/>
<dbReference type="Proteomes" id="UP000472262">
    <property type="component" value="Unassembled WGS sequence"/>
</dbReference>
<organism evidence="2 3">
    <name type="scientific">Sinocyclocheilus grahami</name>
    <name type="common">Dianchi golden-line fish</name>
    <name type="synonym">Barbus grahami</name>
    <dbReference type="NCBI Taxonomy" id="75366"/>
    <lineage>
        <taxon>Eukaryota</taxon>
        <taxon>Metazoa</taxon>
        <taxon>Chordata</taxon>
        <taxon>Craniata</taxon>
        <taxon>Vertebrata</taxon>
        <taxon>Euteleostomi</taxon>
        <taxon>Actinopterygii</taxon>
        <taxon>Neopterygii</taxon>
        <taxon>Teleostei</taxon>
        <taxon>Ostariophysi</taxon>
        <taxon>Cypriniformes</taxon>
        <taxon>Cyprinidae</taxon>
        <taxon>Cyprininae</taxon>
        <taxon>Sinocyclocheilus</taxon>
    </lineage>
</organism>
<reference evidence="2" key="1">
    <citation type="submission" date="2025-08" db="UniProtKB">
        <authorList>
            <consortium name="Ensembl"/>
        </authorList>
    </citation>
    <scope>IDENTIFICATION</scope>
</reference>
<sequence>MTGEKIRSVRKERKAGLDLLEPDEEPADTGPSKASRGSKILSGGNHKILRSSSQQNQNQNHGDTDGAYPVHECVFRGDVRRLSSLIRTQNIAQKDLHGEILHLPSSDLQKL</sequence>
<feature type="compositionally biased region" description="Low complexity" evidence="1">
    <location>
        <begin position="51"/>
        <end position="60"/>
    </location>
</feature>
<evidence type="ECO:0000313" key="3">
    <source>
        <dbReference type="Proteomes" id="UP000472262"/>
    </source>
</evidence>
<name>A0A672LND4_SINGR</name>
<reference evidence="2" key="2">
    <citation type="submission" date="2025-09" db="UniProtKB">
        <authorList>
            <consortium name="Ensembl"/>
        </authorList>
    </citation>
    <scope>IDENTIFICATION</scope>
</reference>
<accession>A0A672LND4</accession>
<dbReference type="AlphaFoldDB" id="A0A672LND4"/>
<dbReference type="InParanoid" id="A0A672LND4"/>
<dbReference type="Ensembl" id="ENSSGRT00000027399.1">
    <property type="protein sequence ID" value="ENSSGRP00000025418.1"/>
    <property type="gene ID" value="ENSSGRG00000014796.1"/>
</dbReference>
<evidence type="ECO:0000256" key="1">
    <source>
        <dbReference type="SAM" id="MobiDB-lite"/>
    </source>
</evidence>
<protein>
    <submittedName>
        <fullName evidence="2">Uncharacterized protein</fullName>
    </submittedName>
</protein>
<evidence type="ECO:0000313" key="2">
    <source>
        <dbReference type="Ensembl" id="ENSSGRP00000025418.1"/>
    </source>
</evidence>